<protein>
    <submittedName>
        <fullName evidence="2">Helix-turn-helix domain-containing protein</fullName>
    </submittedName>
</protein>
<dbReference type="Proteomes" id="UP001589608">
    <property type="component" value="Unassembled WGS sequence"/>
</dbReference>
<organism evidence="2 3">
    <name type="scientific">Dactylosporangium vinaceum</name>
    <dbReference type="NCBI Taxonomy" id="53362"/>
    <lineage>
        <taxon>Bacteria</taxon>
        <taxon>Bacillati</taxon>
        <taxon>Actinomycetota</taxon>
        <taxon>Actinomycetes</taxon>
        <taxon>Micromonosporales</taxon>
        <taxon>Micromonosporaceae</taxon>
        <taxon>Dactylosporangium</taxon>
    </lineage>
</organism>
<dbReference type="RefSeq" id="WP_246655710.1">
    <property type="nucleotide sequence ID" value="NZ_CP061913.1"/>
</dbReference>
<sequence>MLYNLRDNAGETQQDVADALNELGAVHGRRLAITANQLSRWERGVVFPSAFYRKLLAEHFGVSVAELGLTRPKVTAAPARTEESDAFAIRTDTEGPEMPRRVAESQQQWRTTRRALNAHRVALAREAARLYDAELRVGTSGLIAPPSWLPSTPRELSTFGIAYDNAAGEPDVTGSEEASAATRPLASEERRYARYSQAIRDVDHPRLFENRLAWRLTDVDWDQADALAFATSTYFGMVDTAEALAHEMAAQHLTGAAGGISPASWRGLTFRRHLGDPFDLYRRALVSSTDTLTIRADADGATFVLHNRSAGNVAVAGGMLHIMPAGVFQPSSILPAAQTADFDLWRNIMREFSEEFLGNAEHGGDGNPADYAVEPLASFEAARAAGRIRVFCLGVALDALTLYGELLTVAVFDGETYDRLFADMVDHNDEGTIVKTGRVQPTSALPFTRHVLDELAHGGRLAPAAAGCLELAWQHRHTILRRN</sequence>
<evidence type="ECO:0000313" key="3">
    <source>
        <dbReference type="Proteomes" id="UP001589608"/>
    </source>
</evidence>
<dbReference type="Gene3D" id="1.10.260.40">
    <property type="entry name" value="lambda repressor-like DNA-binding domains"/>
    <property type="match status" value="1"/>
</dbReference>
<dbReference type="CDD" id="cd00093">
    <property type="entry name" value="HTH_XRE"/>
    <property type="match status" value="1"/>
</dbReference>
<reference evidence="2 3" key="1">
    <citation type="submission" date="2024-09" db="EMBL/GenBank/DDBJ databases">
        <authorList>
            <person name="Sun Q."/>
            <person name="Mori K."/>
        </authorList>
    </citation>
    <scope>NUCLEOTIDE SEQUENCE [LARGE SCALE GENOMIC DNA]</scope>
    <source>
        <strain evidence="2 3">JCM 3307</strain>
    </source>
</reference>
<name>A0ABV5MH57_9ACTN</name>
<dbReference type="PROSITE" id="PS50943">
    <property type="entry name" value="HTH_CROC1"/>
    <property type="match status" value="1"/>
</dbReference>
<dbReference type="InterPro" id="IPR010982">
    <property type="entry name" value="Lambda_DNA-bd_dom_sf"/>
</dbReference>
<keyword evidence="3" id="KW-1185">Reference proteome</keyword>
<evidence type="ECO:0000259" key="1">
    <source>
        <dbReference type="PROSITE" id="PS50943"/>
    </source>
</evidence>
<feature type="domain" description="HTH cro/C1-type" evidence="1">
    <location>
        <begin position="29"/>
        <end position="67"/>
    </location>
</feature>
<proteinExistence type="predicted"/>
<accession>A0ABV5MH57</accession>
<comment type="caution">
    <text evidence="2">The sequence shown here is derived from an EMBL/GenBank/DDBJ whole genome shotgun (WGS) entry which is preliminary data.</text>
</comment>
<dbReference type="EMBL" id="JBHMCA010000056">
    <property type="protein sequence ID" value="MFB9448161.1"/>
    <property type="molecule type" value="Genomic_DNA"/>
</dbReference>
<dbReference type="InterPro" id="IPR001387">
    <property type="entry name" value="Cro/C1-type_HTH"/>
</dbReference>
<gene>
    <name evidence="2" type="ORF">ACFFTR_34165</name>
</gene>
<evidence type="ECO:0000313" key="2">
    <source>
        <dbReference type="EMBL" id="MFB9448161.1"/>
    </source>
</evidence>
<dbReference type="SUPFAM" id="SSF47413">
    <property type="entry name" value="lambda repressor-like DNA-binding domains"/>
    <property type="match status" value="1"/>
</dbReference>